<evidence type="ECO:0000259" key="3">
    <source>
        <dbReference type="PROSITE" id="PS50958"/>
    </source>
</evidence>
<dbReference type="InterPro" id="IPR001212">
    <property type="entry name" value="Somatomedin_B_dom"/>
</dbReference>
<keyword evidence="5" id="KW-1185">Reference proteome</keyword>
<keyword evidence="1" id="KW-1015">Disulfide bond</keyword>
<name>A0ABD2H821_PAGBO</name>
<dbReference type="Proteomes" id="UP001619887">
    <property type="component" value="Unassembled WGS sequence"/>
</dbReference>
<dbReference type="PROSITE" id="PS00524">
    <property type="entry name" value="SMB_1"/>
    <property type="match status" value="1"/>
</dbReference>
<keyword evidence="2" id="KW-0732">Signal</keyword>
<evidence type="ECO:0000313" key="5">
    <source>
        <dbReference type="Proteomes" id="UP001619887"/>
    </source>
</evidence>
<organism evidence="4 5">
    <name type="scientific">Pagothenia borchgrevinki</name>
    <name type="common">Bald rockcod</name>
    <name type="synonym">Trematomus borchgrevinki</name>
    <dbReference type="NCBI Taxonomy" id="8213"/>
    <lineage>
        <taxon>Eukaryota</taxon>
        <taxon>Metazoa</taxon>
        <taxon>Chordata</taxon>
        <taxon>Craniata</taxon>
        <taxon>Vertebrata</taxon>
        <taxon>Euteleostomi</taxon>
        <taxon>Actinopterygii</taxon>
        <taxon>Neopterygii</taxon>
        <taxon>Teleostei</taxon>
        <taxon>Neoteleostei</taxon>
        <taxon>Acanthomorphata</taxon>
        <taxon>Eupercaria</taxon>
        <taxon>Perciformes</taxon>
        <taxon>Notothenioidei</taxon>
        <taxon>Nototheniidae</taxon>
        <taxon>Pagothenia</taxon>
    </lineage>
</organism>
<evidence type="ECO:0000313" key="4">
    <source>
        <dbReference type="EMBL" id="KAL3062487.1"/>
    </source>
</evidence>
<feature type="signal peptide" evidence="2">
    <location>
        <begin position="1"/>
        <end position="26"/>
    </location>
</feature>
<dbReference type="InterPro" id="IPR036024">
    <property type="entry name" value="Somatomedin_B-like_dom_sf"/>
</dbReference>
<feature type="domain" description="SMB" evidence="3">
    <location>
        <begin position="25"/>
        <end position="64"/>
    </location>
</feature>
<feature type="chain" id="PRO_5044887031" description="SMB domain-containing protein" evidence="2">
    <location>
        <begin position="27"/>
        <end position="155"/>
    </location>
</feature>
<accession>A0ABD2H821</accession>
<dbReference type="PROSITE" id="PS50958">
    <property type="entry name" value="SMB_2"/>
    <property type="match status" value="1"/>
</dbReference>
<dbReference type="SUPFAM" id="SSF90188">
    <property type="entry name" value="Somatomedin B domain"/>
    <property type="match status" value="1"/>
</dbReference>
<evidence type="ECO:0000256" key="1">
    <source>
        <dbReference type="ARBA" id="ARBA00023157"/>
    </source>
</evidence>
<gene>
    <name evidence="4" type="ORF">OYC64_002318</name>
</gene>
<dbReference type="EMBL" id="JBIYXZ010002071">
    <property type="protein sequence ID" value="KAL3062487.1"/>
    <property type="molecule type" value="Genomic_DNA"/>
</dbReference>
<protein>
    <recommendedName>
        <fullName evidence="3">SMB domain-containing protein</fullName>
    </recommendedName>
</protein>
<comment type="caution">
    <text evidence="4">The sequence shown here is derived from an EMBL/GenBank/DDBJ whole genome shotgun (WGS) entry which is preliminary data.</text>
</comment>
<reference evidence="4 5" key="1">
    <citation type="journal article" date="2022" name="G3 (Bethesda)">
        <title>Evaluating Illumina-, Nanopore-, and PacBio-based genome assembly strategies with the bald notothen, Trematomus borchgrevinki.</title>
        <authorList>
            <person name="Rayamajhi N."/>
            <person name="Cheng C.C."/>
            <person name="Catchen J.M."/>
        </authorList>
    </citation>
    <scope>NUCLEOTIDE SEQUENCE [LARGE SCALE GENOMIC DNA]</scope>
    <source>
        <strain evidence="4">AGRC-2024</strain>
    </source>
</reference>
<sequence length="155" mass="17063">MHTRGHLKETIFLCGIFLLFSSKTAGQTCRGQCGDVLEKCSCHATCVSLLKCCADYNQSCFQVTPHSSSMLGGRALRILVWPFILVGDFSAGSRVKLNEKDLLMMKATATVSLLYCTRQVGYHLLSQSTGYILTDLESSCQSTPVRLTLPLKSSW</sequence>
<proteinExistence type="predicted"/>
<reference evidence="4 5" key="2">
    <citation type="journal article" date="2024" name="G3 (Bethesda)">
        <title>The genome of the cryopelagic Antarctic bald notothen, Trematomus borchgrevinki.</title>
        <authorList>
            <person name="Rayamajhi N."/>
            <person name="Rivera-Colon A.G."/>
            <person name="Minhas B.F."/>
            <person name="Cheng C.C."/>
            <person name="Catchen J.M."/>
        </authorList>
    </citation>
    <scope>NUCLEOTIDE SEQUENCE [LARGE SCALE GENOMIC DNA]</scope>
    <source>
        <strain evidence="4">AGRC-2024</strain>
    </source>
</reference>
<evidence type="ECO:0000256" key="2">
    <source>
        <dbReference type="SAM" id="SignalP"/>
    </source>
</evidence>
<dbReference type="AlphaFoldDB" id="A0ABD2H821"/>